<evidence type="ECO:0000256" key="1">
    <source>
        <dbReference type="ARBA" id="ARBA00022490"/>
    </source>
</evidence>
<comment type="function">
    <text evidence="11">Catalyzes the NAD(P)H-dependent reduction of dihydroxyacetonephosphate (DHAP or glycerone phosphate) to glycerol 1-phosphate (G1P). The G1P thus generated is used as the glycerophosphate backbone of phospholipids in the cellular membranes of Archaea.</text>
</comment>
<evidence type="ECO:0000256" key="11">
    <source>
        <dbReference type="HAMAP-Rule" id="MF_00497"/>
    </source>
</evidence>
<keyword evidence="3 11" id="KW-0479">Metal-binding</keyword>
<evidence type="ECO:0000256" key="6">
    <source>
        <dbReference type="ARBA" id="ARBA00023002"/>
    </source>
</evidence>
<dbReference type="GO" id="GO:0008654">
    <property type="term" value="P:phospholipid biosynthetic process"/>
    <property type="evidence" value="ECO:0007669"/>
    <property type="project" value="UniProtKB-KW"/>
</dbReference>
<dbReference type="PANTHER" id="PTHR43616:SF5">
    <property type="entry name" value="GLYCEROL DEHYDROGENASE 1"/>
    <property type="match status" value="1"/>
</dbReference>
<feature type="binding site" evidence="12">
    <location>
        <position position="270"/>
    </location>
    <ligand>
        <name>glycerol</name>
        <dbReference type="ChEBI" id="CHEBI:17754"/>
    </ligand>
</feature>
<feature type="binding site" evidence="11 14">
    <location>
        <position position="131"/>
    </location>
    <ligand>
        <name>NAD(+)</name>
        <dbReference type="ChEBI" id="CHEBI:57540"/>
    </ligand>
</feature>
<dbReference type="EMBL" id="KF900463">
    <property type="protein sequence ID" value="AIE95859.1"/>
    <property type="molecule type" value="Genomic_DNA"/>
</dbReference>
<dbReference type="InterPro" id="IPR023002">
    <property type="entry name" value="G1P_dehydrogenase_arc"/>
</dbReference>
<feature type="binding site" evidence="12">
    <location>
        <position position="254"/>
    </location>
    <ligand>
        <name>glycerol</name>
        <dbReference type="ChEBI" id="CHEBI:17754"/>
    </ligand>
</feature>
<dbReference type="GO" id="GO:0046872">
    <property type="term" value="F:metal ion binding"/>
    <property type="evidence" value="ECO:0007669"/>
    <property type="project" value="UniProtKB-KW"/>
</dbReference>
<evidence type="ECO:0000256" key="4">
    <source>
        <dbReference type="ARBA" id="ARBA00022833"/>
    </source>
</evidence>
<evidence type="ECO:0000256" key="9">
    <source>
        <dbReference type="ARBA" id="ARBA00023209"/>
    </source>
</evidence>
<evidence type="ECO:0000313" key="15">
    <source>
        <dbReference type="EMBL" id="AIE95859.1"/>
    </source>
</evidence>
<comment type="subcellular location">
    <subcellularLocation>
        <location evidence="11">Cytoplasm</location>
    </subcellularLocation>
</comment>
<feature type="binding site" evidence="12">
    <location>
        <position position="174"/>
    </location>
    <ligand>
        <name>glycerol</name>
        <dbReference type="ChEBI" id="CHEBI:17754"/>
    </ligand>
</feature>
<comment type="catalytic activity">
    <reaction evidence="11">
        <text>sn-glycerol 1-phosphate + NADP(+) = dihydroxyacetone phosphate + NADPH + H(+)</text>
        <dbReference type="Rhea" id="RHEA:21416"/>
        <dbReference type="ChEBI" id="CHEBI:15378"/>
        <dbReference type="ChEBI" id="CHEBI:57642"/>
        <dbReference type="ChEBI" id="CHEBI:57685"/>
        <dbReference type="ChEBI" id="CHEBI:57783"/>
        <dbReference type="ChEBI" id="CHEBI:58349"/>
        <dbReference type="EC" id="1.1.1.261"/>
    </reaction>
</comment>
<dbReference type="GO" id="GO:0005737">
    <property type="term" value="C:cytoplasm"/>
    <property type="evidence" value="ECO:0007669"/>
    <property type="project" value="UniProtKB-SubCell"/>
</dbReference>
<dbReference type="PIRSF" id="PIRSF000112">
    <property type="entry name" value="Glycerol_dehydrogenase"/>
    <property type="match status" value="1"/>
</dbReference>
<proteinExistence type="inferred from homology"/>
<keyword evidence="9 11" id="KW-0594">Phospholipid biosynthesis</keyword>
<keyword evidence="10 11" id="KW-1208">Phospholipid metabolism</keyword>
<keyword evidence="4 11" id="KW-0862">Zinc</keyword>
<keyword evidence="7 11" id="KW-0520">NAD</keyword>
<protein>
    <recommendedName>
        <fullName evidence="11">Glycerol-1-phosphate dehydrogenase [NAD(P)+]</fullName>
        <shortName evidence="11">G1P dehydrogenase</shortName>
        <shortName evidence="11">G1PDH</shortName>
        <ecNumber evidence="11">1.1.1.261</ecNumber>
    </recommendedName>
    <alternativeName>
        <fullName evidence="11">Enantiomeric glycerophosphate synthase</fullName>
    </alternativeName>
    <alternativeName>
        <fullName evidence="11">sn-glycerol-1-phosphate dehydrogenase</fullName>
    </alternativeName>
</protein>
<organism evidence="15">
    <name type="scientific">uncultured marine thaumarchaeote AD1000_70_G10</name>
    <dbReference type="NCBI Taxonomy" id="1455934"/>
    <lineage>
        <taxon>Archaea</taxon>
        <taxon>Nitrososphaerota</taxon>
        <taxon>environmental samples</taxon>
    </lineage>
</organism>
<gene>
    <name evidence="11" type="primary">egsA</name>
</gene>
<evidence type="ECO:0000256" key="14">
    <source>
        <dbReference type="PIRSR" id="PIRSR000112-3"/>
    </source>
</evidence>
<keyword evidence="2 11" id="KW-0444">Lipid biosynthesis</keyword>
<dbReference type="SUPFAM" id="SSF56796">
    <property type="entry name" value="Dehydroquinate synthase-like"/>
    <property type="match status" value="1"/>
</dbReference>
<comment type="cofactor">
    <cofactor evidence="11 12">
        <name>Zn(2+)</name>
        <dbReference type="ChEBI" id="CHEBI:29105"/>
    </cofactor>
    <text evidence="11 12">Binds 1 zinc ion per subunit.</text>
</comment>
<dbReference type="Gene3D" id="1.20.1090.10">
    <property type="entry name" value="Dehydroquinate synthase-like - alpha domain"/>
    <property type="match status" value="1"/>
</dbReference>
<keyword evidence="8 11" id="KW-0443">Lipid metabolism</keyword>
<feature type="binding site" evidence="11 14">
    <location>
        <begin position="122"/>
        <end position="125"/>
    </location>
    <ligand>
        <name>NAD(+)</name>
        <dbReference type="ChEBI" id="CHEBI:57540"/>
    </ligand>
</feature>
<dbReference type="InterPro" id="IPR016205">
    <property type="entry name" value="Glycerol_DH"/>
</dbReference>
<dbReference type="UniPathway" id="UPA00940"/>
<evidence type="ECO:0000256" key="7">
    <source>
        <dbReference type="ARBA" id="ARBA00023027"/>
    </source>
</evidence>
<feature type="binding site" evidence="11">
    <location>
        <position position="254"/>
    </location>
    <ligand>
        <name>Zn(2+)</name>
        <dbReference type="ChEBI" id="CHEBI:29105"/>
        <note>catalytic</note>
    </ligand>
</feature>
<evidence type="ECO:0000256" key="3">
    <source>
        <dbReference type="ARBA" id="ARBA00022723"/>
    </source>
</evidence>
<evidence type="ECO:0000256" key="13">
    <source>
        <dbReference type="PIRSR" id="PIRSR000112-2"/>
    </source>
</evidence>
<evidence type="ECO:0000256" key="2">
    <source>
        <dbReference type="ARBA" id="ARBA00022516"/>
    </source>
</evidence>
<dbReference type="GO" id="GO:0006650">
    <property type="term" value="P:glycerophospholipid metabolic process"/>
    <property type="evidence" value="ECO:0007669"/>
    <property type="project" value="UniProtKB-UniRule"/>
</dbReference>
<evidence type="ECO:0000256" key="8">
    <source>
        <dbReference type="ARBA" id="ARBA00023098"/>
    </source>
</evidence>
<feature type="binding site" evidence="11">
    <location>
        <position position="127"/>
    </location>
    <ligand>
        <name>substrate</name>
    </ligand>
</feature>
<reference evidence="15" key="1">
    <citation type="journal article" date="2014" name="Genome Biol. Evol.">
        <title>Pangenome evidence for extensive interdomain horizontal transfer affecting lineage core and shell genes in uncultured planktonic thaumarchaeota and euryarchaeota.</title>
        <authorList>
            <person name="Deschamps P."/>
            <person name="Zivanovic Y."/>
            <person name="Moreira D."/>
            <person name="Rodriguez-Valera F."/>
            <person name="Lopez-Garcia P."/>
        </authorList>
    </citation>
    <scope>NUCLEOTIDE SEQUENCE</scope>
</reference>
<evidence type="ECO:0000256" key="12">
    <source>
        <dbReference type="PIRSR" id="PIRSR000112-1"/>
    </source>
</evidence>
<comment type="pathway">
    <text evidence="11">Membrane lipid metabolism; glycerophospholipid metabolism.</text>
</comment>
<dbReference type="GO" id="GO:0106357">
    <property type="term" value="F:glycerol-1-phosphate dehydrogenase (NAD+) activity"/>
    <property type="evidence" value="ECO:0007669"/>
    <property type="project" value="RHEA"/>
</dbReference>
<name>A0A075FX80_9ARCH</name>
<dbReference type="HAMAP" id="MF_00497_A">
    <property type="entry name" value="G1P_dehydrogenase_A"/>
    <property type="match status" value="1"/>
</dbReference>
<accession>A0A075FX80</accession>
<feature type="binding site" evidence="13">
    <location>
        <position position="127"/>
    </location>
    <ligand>
        <name>glycerol</name>
        <dbReference type="ChEBI" id="CHEBI:17754"/>
    </ligand>
</feature>
<feature type="binding site" evidence="11">
    <location>
        <position position="174"/>
    </location>
    <ligand>
        <name>substrate</name>
    </ligand>
</feature>
<evidence type="ECO:0000256" key="10">
    <source>
        <dbReference type="ARBA" id="ARBA00023264"/>
    </source>
</evidence>
<keyword evidence="1 11" id="KW-0963">Cytoplasm</keyword>
<comment type="catalytic activity">
    <reaction evidence="11">
        <text>sn-glycerol 1-phosphate + NAD(+) = dihydroxyacetone phosphate + NADH + H(+)</text>
        <dbReference type="Rhea" id="RHEA:21412"/>
        <dbReference type="ChEBI" id="CHEBI:15378"/>
        <dbReference type="ChEBI" id="CHEBI:57540"/>
        <dbReference type="ChEBI" id="CHEBI:57642"/>
        <dbReference type="ChEBI" id="CHEBI:57685"/>
        <dbReference type="ChEBI" id="CHEBI:57945"/>
        <dbReference type="EC" id="1.1.1.261"/>
    </reaction>
</comment>
<dbReference type="Gene3D" id="3.40.50.1970">
    <property type="match status" value="1"/>
</dbReference>
<dbReference type="Pfam" id="PF13685">
    <property type="entry name" value="Fe-ADH_2"/>
    <property type="match status" value="1"/>
</dbReference>
<dbReference type="GO" id="GO:0106358">
    <property type="term" value="F:glycerol-1-phosphate dehydrogenase (NADP+) activity"/>
    <property type="evidence" value="ECO:0007669"/>
    <property type="project" value="RHEA"/>
</dbReference>
<evidence type="ECO:0000256" key="5">
    <source>
        <dbReference type="ARBA" id="ARBA00022857"/>
    </source>
</evidence>
<feature type="binding site" evidence="11 14">
    <location>
        <begin position="100"/>
        <end position="104"/>
    </location>
    <ligand>
        <name>NAD(+)</name>
        <dbReference type="ChEBI" id="CHEBI:57540"/>
    </ligand>
</feature>
<keyword evidence="6 11" id="KW-0560">Oxidoreductase</keyword>
<feature type="binding site" evidence="11">
    <location>
        <position position="270"/>
    </location>
    <ligand>
        <name>Zn(2+)</name>
        <dbReference type="ChEBI" id="CHEBI:29105"/>
        <note>catalytic</note>
    </ligand>
</feature>
<feature type="binding site" evidence="11">
    <location>
        <position position="258"/>
    </location>
    <ligand>
        <name>substrate</name>
    </ligand>
</feature>
<feature type="binding site" evidence="11">
    <location>
        <position position="174"/>
    </location>
    <ligand>
        <name>Zn(2+)</name>
        <dbReference type="ChEBI" id="CHEBI:29105"/>
        <note>catalytic</note>
    </ligand>
</feature>
<keyword evidence="5 11" id="KW-0521">NADP</keyword>
<dbReference type="InterPro" id="IPR032837">
    <property type="entry name" value="G1PDH"/>
</dbReference>
<sequence>MNSVKKGHLMELPSRVLIGYDIIEEFGNFLTDLGIDKPVLFVGGKNVYSTVDDVIAKSMETSQLSFDWKIIDSATTSVTDDVSEFCKSNNYGIIVGIGGGKSVDVAKLSSYRANLPFVSFPTSASHDGISSPFASIKGSDRPYSFVASPPLGIFADIKIISQAPDRLLSSGCGDLIAKITAIKDWELARDNSGEKFRNYAASLSYMSSQILFDESLNFSDNKNDSVRNIVEALISTGVAAGIAGSSRPCSGSEHLISHALDIVSPNNGLHGEKCGMASIAMSKLHGLDWQGIRNALLKVNCPTNVDDLGITADEMIEAINLAPTIRPERYTILNTANLERESISKLLSDTNCI</sequence>
<dbReference type="CDD" id="cd08173">
    <property type="entry name" value="Gro1PDH"/>
    <property type="match status" value="1"/>
</dbReference>
<dbReference type="PANTHER" id="PTHR43616">
    <property type="entry name" value="GLYCEROL DEHYDROGENASE"/>
    <property type="match status" value="1"/>
</dbReference>
<comment type="similarity">
    <text evidence="11">Belongs to the glycerol-1-phosphate dehydrogenase family.</text>
</comment>
<dbReference type="AlphaFoldDB" id="A0A075FX80"/>
<dbReference type="EC" id="1.1.1.261" evidence="11"/>